<comment type="subcellular location">
    <subcellularLocation>
        <location evidence="1">Cell membrane</location>
        <topology evidence="1">Single-pass membrane protein</topology>
    </subcellularLocation>
</comment>
<comment type="similarity">
    <text evidence="2">Belongs to the YajC family.</text>
</comment>
<keyword evidence="7" id="KW-0653">Protein transport</keyword>
<dbReference type="NCBIfam" id="TIGR00739">
    <property type="entry name" value="yajC"/>
    <property type="match status" value="1"/>
</dbReference>
<dbReference type="AlphaFoldDB" id="A0A7C3SJK2"/>
<evidence type="ECO:0000256" key="11">
    <source>
        <dbReference type="SAM" id="Phobius"/>
    </source>
</evidence>
<evidence type="ECO:0000256" key="10">
    <source>
        <dbReference type="ARBA" id="ARBA00023136"/>
    </source>
</evidence>
<dbReference type="PANTHER" id="PTHR33909:SF1">
    <property type="entry name" value="SEC TRANSLOCON ACCESSORY COMPLEX SUBUNIT YAJC"/>
    <property type="match status" value="1"/>
</dbReference>
<keyword evidence="10 11" id="KW-0472">Membrane</keyword>
<evidence type="ECO:0000313" key="12">
    <source>
        <dbReference type="EMBL" id="HGB14007.1"/>
    </source>
</evidence>
<protein>
    <recommendedName>
        <fullName evidence="3">Sec translocon accessory complex subunit YajC</fullName>
    </recommendedName>
</protein>
<dbReference type="EMBL" id="DTHB01000016">
    <property type="protein sequence ID" value="HGB14007.1"/>
    <property type="molecule type" value="Genomic_DNA"/>
</dbReference>
<dbReference type="Pfam" id="PF02699">
    <property type="entry name" value="YajC"/>
    <property type="match status" value="1"/>
</dbReference>
<evidence type="ECO:0000256" key="2">
    <source>
        <dbReference type="ARBA" id="ARBA00006742"/>
    </source>
</evidence>
<comment type="caution">
    <text evidence="12">The sequence shown here is derived from an EMBL/GenBank/DDBJ whole genome shotgun (WGS) entry which is preliminary data.</text>
</comment>
<dbReference type="GO" id="GO:0015031">
    <property type="term" value="P:protein transport"/>
    <property type="evidence" value="ECO:0007669"/>
    <property type="project" value="UniProtKB-KW"/>
</dbReference>
<keyword evidence="5" id="KW-1003">Cell membrane</keyword>
<feature type="transmembrane region" description="Helical" evidence="11">
    <location>
        <begin position="6"/>
        <end position="23"/>
    </location>
</feature>
<evidence type="ECO:0000256" key="3">
    <source>
        <dbReference type="ARBA" id="ARBA00014962"/>
    </source>
</evidence>
<keyword evidence="4" id="KW-0813">Transport</keyword>
<evidence type="ECO:0000256" key="4">
    <source>
        <dbReference type="ARBA" id="ARBA00022448"/>
    </source>
</evidence>
<dbReference type="PANTHER" id="PTHR33909">
    <property type="entry name" value="SEC TRANSLOCON ACCESSORY COMPLEX SUBUNIT YAJC"/>
    <property type="match status" value="1"/>
</dbReference>
<evidence type="ECO:0000256" key="6">
    <source>
        <dbReference type="ARBA" id="ARBA00022692"/>
    </source>
</evidence>
<evidence type="ECO:0000256" key="8">
    <source>
        <dbReference type="ARBA" id="ARBA00022989"/>
    </source>
</evidence>
<evidence type="ECO:0000256" key="1">
    <source>
        <dbReference type="ARBA" id="ARBA00004162"/>
    </source>
</evidence>
<dbReference type="GO" id="GO:0005886">
    <property type="term" value="C:plasma membrane"/>
    <property type="evidence" value="ECO:0007669"/>
    <property type="project" value="UniProtKB-SubCell"/>
</dbReference>
<evidence type="ECO:0000256" key="9">
    <source>
        <dbReference type="ARBA" id="ARBA00023010"/>
    </source>
</evidence>
<organism evidence="12">
    <name type="scientific">Desulfobacca acetoxidans</name>
    <dbReference type="NCBI Taxonomy" id="60893"/>
    <lineage>
        <taxon>Bacteria</taxon>
        <taxon>Pseudomonadati</taxon>
        <taxon>Thermodesulfobacteriota</taxon>
        <taxon>Desulfobaccia</taxon>
        <taxon>Desulfobaccales</taxon>
        <taxon>Desulfobaccaceae</taxon>
        <taxon>Desulfobacca</taxon>
    </lineage>
</organism>
<accession>A0A7C3SJK2</accession>
<dbReference type="SMART" id="SM01323">
    <property type="entry name" value="YajC"/>
    <property type="match status" value="1"/>
</dbReference>
<sequence>MWTFVVPMVFMVAIFYFLLIRPQQKKAKEHKQMLDNLKRGDRVITAGGLIGEITAIGEQTLTLEIADKVRVEVGRGYVAGFAPKK</sequence>
<dbReference type="InterPro" id="IPR003849">
    <property type="entry name" value="Preprotein_translocase_YajC"/>
</dbReference>
<proteinExistence type="inferred from homology"/>
<dbReference type="PRINTS" id="PR01853">
    <property type="entry name" value="YAJCTRNLCASE"/>
</dbReference>
<evidence type="ECO:0000256" key="7">
    <source>
        <dbReference type="ARBA" id="ARBA00022927"/>
    </source>
</evidence>
<evidence type="ECO:0000256" key="5">
    <source>
        <dbReference type="ARBA" id="ARBA00022475"/>
    </source>
</evidence>
<keyword evidence="8 11" id="KW-1133">Transmembrane helix</keyword>
<keyword evidence="6 11" id="KW-0812">Transmembrane</keyword>
<reference evidence="12" key="1">
    <citation type="journal article" date="2020" name="mSystems">
        <title>Genome- and Community-Level Interaction Insights into Carbon Utilization and Element Cycling Functions of Hydrothermarchaeota in Hydrothermal Sediment.</title>
        <authorList>
            <person name="Zhou Z."/>
            <person name="Liu Y."/>
            <person name="Xu W."/>
            <person name="Pan J."/>
            <person name="Luo Z.H."/>
            <person name="Li M."/>
        </authorList>
    </citation>
    <scope>NUCLEOTIDE SEQUENCE [LARGE SCALE GENOMIC DNA]</scope>
    <source>
        <strain evidence="12">SpSt-776</strain>
    </source>
</reference>
<keyword evidence="9" id="KW-0811">Translocation</keyword>
<gene>
    <name evidence="12" type="primary">yajC</name>
    <name evidence="12" type="ORF">ENV62_02035</name>
</gene>
<name>A0A7C3SJK2_9BACT</name>